<evidence type="ECO:0000313" key="5">
    <source>
        <dbReference type="EMBL" id="MBL6235610.1"/>
    </source>
</evidence>
<evidence type="ECO:0000313" key="4">
    <source>
        <dbReference type="EMBL" id="MBL6204668.1"/>
    </source>
</evidence>
<protein>
    <submittedName>
        <fullName evidence="3">Uncharacterized protein</fullName>
    </submittedName>
</protein>
<evidence type="ECO:0000313" key="9">
    <source>
        <dbReference type="Proteomes" id="UP000534332"/>
    </source>
</evidence>
<evidence type="ECO:0000256" key="1">
    <source>
        <dbReference type="SAM" id="MobiDB-lite"/>
    </source>
</evidence>
<name>A0A085NWQ1_ECOLX</name>
<evidence type="ECO:0000313" key="2">
    <source>
        <dbReference type="EMBL" id="EFF8955503.1"/>
    </source>
</evidence>
<evidence type="ECO:0000313" key="6">
    <source>
        <dbReference type="EMBL" id="OKB69078.1"/>
    </source>
</evidence>
<dbReference type="EMBL" id="AASRHK010000040">
    <property type="protein sequence ID" value="EFF8955503.1"/>
    <property type="molecule type" value="Genomic_DNA"/>
</dbReference>
<comment type="caution">
    <text evidence="3">The sequence shown here is derived from an EMBL/GenBank/DDBJ whole genome shotgun (WGS) entry which is preliminary data.</text>
</comment>
<dbReference type="EMBL" id="AASSGK010000032">
    <property type="protein sequence ID" value="EFG2162806.1"/>
    <property type="molecule type" value="Genomic_DNA"/>
</dbReference>
<dbReference type="RefSeq" id="WP_001371150.1">
    <property type="nucleotide sequence ID" value="NZ_CP027329.1"/>
</dbReference>
<dbReference type="Proteomes" id="UP000186595">
    <property type="component" value="Unassembled WGS sequence"/>
</dbReference>
<gene>
    <name evidence="6" type="ORF">BMT50_28925</name>
    <name evidence="3" type="ORF">BRV02_003929</name>
    <name evidence="2" type="ORF">BTB68_003508</name>
    <name evidence="5" type="ORF">JNA65_17075</name>
    <name evidence="4" type="ORF">JNA68_15880</name>
</gene>
<proteinExistence type="predicted"/>
<reference evidence="6 7" key="1">
    <citation type="submission" date="2016-11" db="EMBL/GenBank/DDBJ databases">
        <title>Draft genome sequences of five Shigatoxin-producing Escherichia coli isolates harboring the new recently described Subtilase cytotoxin allelic variant subAB2-3.</title>
        <authorList>
            <person name="Tasara T."/>
            <person name="Fierz L."/>
            <person name="Klumpp J."/>
            <person name="Schmidt H."/>
            <person name="Stephan R."/>
        </authorList>
    </citation>
    <scope>NUCLEOTIDE SEQUENCE [LARGE SCALE GENOMIC DNA]</scope>
    <source>
        <strain evidence="6 7">453</strain>
    </source>
</reference>
<evidence type="ECO:0000313" key="8">
    <source>
        <dbReference type="Proteomes" id="UP000524010"/>
    </source>
</evidence>
<dbReference type="AlphaFoldDB" id="A0A085NWQ1"/>
<dbReference type="EMBL" id="JAETYU010000020">
    <property type="protein sequence ID" value="MBL6204668.1"/>
    <property type="molecule type" value="Genomic_DNA"/>
</dbReference>
<sequence length="60" mass="7434">MRFRLKGCQDSLLAAINKPEEMPDYLFRQLGFNQTWHEWKRDEQHRQQQRRPGHYRGMSM</sequence>
<evidence type="ECO:0000313" key="10">
    <source>
        <dbReference type="Proteomes" id="UP000615017"/>
    </source>
</evidence>
<reference evidence="3 9" key="3">
    <citation type="submission" date="2020-02" db="EMBL/GenBank/DDBJ databases">
        <authorList>
            <person name="Ashton P.M."/>
            <person name="Dallman T."/>
            <person name="Nair S."/>
            <person name="De Pinna E."/>
            <person name="Peters T."/>
            <person name="Grant K."/>
        </authorList>
    </citation>
    <scope>NUCLEOTIDE SEQUENCE [LARGE SCALE GENOMIC DNA]</scope>
    <source>
        <strain evidence="3 9">188143</strain>
    </source>
</reference>
<organism evidence="3 9">
    <name type="scientific">Escherichia coli</name>
    <dbReference type="NCBI Taxonomy" id="562"/>
    <lineage>
        <taxon>Bacteria</taxon>
        <taxon>Pseudomonadati</taxon>
        <taxon>Pseudomonadota</taxon>
        <taxon>Gammaproteobacteria</taxon>
        <taxon>Enterobacterales</taxon>
        <taxon>Enterobacteriaceae</taxon>
        <taxon>Escherichia</taxon>
    </lineage>
</organism>
<dbReference type="EMBL" id="JAETYZ010000021">
    <property type="protein sequence ID" value="MBL6235610.1"/>
    <property type="molecule type" value="Genomic_DNA"/>
</dbReference>
<reference evidence="4 10" key="4">
    <citation type="submission" date="2021-01" db="EMBL/GenBank/DDBJ databases">
        <title>Genomes of Escherichia coli STEC strains from raw meat-based diets for companion animals.</title>
        <authorList>
            <person name="Stevens M.J.A."/>
            <person name="Stephan R."/>
        </authorList>
    </citation>
    <scope>NUCLEOTIDE SEQUENCE [LARGE SCALE GENOMIC DNA]</scope>
    <source>
        <strain evidence="4">ATC7-7</strain>
        <strain evidence="5 10">LSC1-58</strain>
    </source>
</reference>
<evidence type="ECO:0000313" key="3">
    <source>
        <dbReference type="EMBL" id="EFG2162806.1"/>
    </source>
</evidence>
<dbReference type="Proteomes" id="UP000615017">
    <property type="component" value="Unassembled WGS sequence"/>
</dbReference>
<dbReference type="EMBL" id="MPGR01000003">
    <property type="protein sequence ID" value="OKB69078.1"/>
    <property type="molecule type" value="Genomic_DNA"/>
</dbReference>
<evidence type="ECO:0000313" key="7">
    <source>
        <dbReference type="Proteomes" id="UP000186595"/>
    </source>
</evidence>
<reference evidence="2 8" key="2">
    <citation type="submission" date="2020-02" db="EMBL/GenBank/DDBJ databases">
        <authorList>
            <consortium name="PulseNet: The National Subtyping Network for Foodborne Disease Surveillance"/>
            <person name="Tarr C.L."/>
            <person name="Trees E."/>
            <person name="Katz L.S."/>
            <person name="Carleton-Romer H.A."/>
            <person name="Stroika S."/>
            <person name="Kucerova Z."/>
            <person name="Roache K.F."/>
            <person name="Sabol A.L."/>
            <person name="Besser J."/>
            <person name="Gerner-Smidt P."/>
        </authorList>
    </citation>
    <scope>NUCLEOTIDE SEQUENCE [LARGE SCALE GENOMIC DNA]</scope>
    <source>
        <strain evidence="2 8">PNUSAE005278</strain>
    </source>
</reference>
<dbReference type="Proteomes" id="UP000655659">
    <property type="component" value="Unassembled WGS sequence"/>
</dbReference>
<feature type="region of interest" description="Disordered" evidence="1">
    <location>
        <begin position="40"/>
        <end position="60"/>
    </location>
</feature>
<accession>A0A085NWQ1</accession>
<dbReference type="Proteomes" id="UP000524010">
    <property type="component" value="Unassembled WGS sequence"/>
</dbReference>
<dbReference type="Proteomes" id="UP000534332">
    <property type="component" value="Unassembled WGS sequence"/>
</dbReference>